<dbReference type="Proteomes" id="UP000499080">
    <property type="component" value="Unassembled WGS sequence"/>
</dbReference>
<proteinExistence type="predicted"/>
<evidence type="ECO:0000313" key="3">
    <source>
        <dbReference type="Proteomes" id="UP000499080"/>
    </source>
</evidence>
<keyword evidence="3" id="KW-1185">Reference proteome</keyword>
<evidence type="ECO:0000313" key="2">
    <source>
        <dbReference type="EMBL" id="GBM17257.1"/>
    </source>
</evidence>
<comment type="caution">
    <text evidence="2">The sequence shown here is derived from an EMBL/GenBank/DDBJ whole genome shotgun (WGS) entry which is preliminary data.</text>
</comment>
<gene>
    <name evidence="2" type="ORF">AVEN_223796_1</name>
</gene>
<dbReference type="EMBL" id="BGPR01000385">
    <property type="protein sequence ID" value="GBM17257.1"/>
    <property type="molecule type" value="Genomic_DNA"/>
</dbReference>
<dbReference type="AlphaFoldDB" id="A0A4Y2DM24"/>
<reference evidence="2 3" key="1">
    <citation type="journal article" date="2019" name="Sci. Rep.">
        <title>Orb-weaving spider Araneus ventricosus genome elucidates the spidroin gene catalogue.</title>
        <authorList>
            <person name="Kono N."/>
            <person name="Nakamura H."/>
            <person name="Ohtoshi R."/>
            <person name="Moran D.A.P."/>
            <person name="Shinohara A."/>
            <person name="Yoshida Y."/>
            <person name="Fujiwara M."/>
            <person name="Mori M."/>
            <person name="Tomita M."/>
            <person name="Arakawa K."/>
        </authorList>
    </citation>
    <scope>NUCLEOTIDE SEQUENCE [LARGE SCALE GENOMIC DNA]</scope>
</reference>
<accession>A0A4Y2DM24</accession>
<protein>
    <submittedName>
        <fullName evidence="2">Uncharacterized protein</fullName>
    </submittedName>
</protein>
<feature type="region of interest" description="Disordered" evidence="1">
    <location>
        <begin position="31"/>
        <end position="66"/>
    </location>
</feature>
<evidence type="ECO:0000256" key="1">
    <source>
        <dbReference type="SAM" id="MobiDB-lite"/>
    </source>
</evidence>
<name>A0A4Y2DM24_ARAVE</name>
<sequence length="83" mass="9702">MKKIERWWRGRCSHGGEDLAEAVANYLPLGGGTAKKRENGKRTSSLTDTAERERRMEMKKKGKKTDRNFIRGNRLWKNVRLIQ</sequence>
<organism evidence="2 3">
    <name type="scientific">Araneus ventricosus</name>
    <name type="common">Orbweaver spider</name>
    <name type="synonym">Epeira ventricosa</name>
    <dbReference type="NCBI Taxonomy" id="182803"/>
    <lineage>
        <taxon>Eukaryota</taxon>
        <taxon>Metazoa</taxon>
        <taxon>Ecdysozoa</taxon>
        <taxon>Arthropoda</taxon>
        <taxon>Chelicerata</taxon>
        <taxon>Arachnida</taxon>
        <taxon>Araneae</taxon>
        <taxon>Araneomorphae</taxon>
        <taxon>Entelegynae</taxon>
        <taxon>Araneoidea</taxon>
        <taxon>Araneidae</taxon>
        <taxon>Araneus</taxon>
    </lineage>
</organism>